<evidence type="ECO:0000256" key="2">
    <source>
        <dbReference type="ARBA" id="ARBA00022723"/>
    </source>
</evidence>
<keyword evidence="5" id="KW-1133">Transmembrane helix</keyword>
<evidence type="ECO:0000256" key="5">
    <source>
        <dbReference type="SAM" id="Phobius"/>
    </source>
</evidence>
<accession>A0A0A0VCC2</accession>
<keyword evidence="2" id="KW-0479">Metal-binding</keyword>
<keyword evidence="8" id="KW-1185">Reference proteome</keyword>
<dbReference type="InterPro" id="IPR006629">
    <property type="entry name" value="LITAF"/>
</dbReference>
<dbReference type="SMART" id="SM00714">
    <property type="entry name" value="LITAF"/>
    <property type="match status" value="1"/>
</dbReference>
<dbReference type="OrthoDB" id="18102at10239"/>
<feature type="domain" description="LITAF" evidence="6">
    <location>
        <begin position="1"/>
        <end position="83"/>
    </location>
</feature>
<reference evidence="7 8" key="1">
    <citation type="submission" date="2014-10" db="EMBL/GenBank/DDBJ databases">
        <authorList>
            <person name="van Beurden S.J."/>
            <person name="Hughes J."/>
            <person name="Saucedo B."/>
            <person name="Rijks J."/>
            <person name="Kik M."/>
            <person name="Haenen O.L.M."/>
            <person name="Engelsma M.Y."/>
            <person name="Grone A."/>
            <person name="Verheije H."/>
            <person name="Wilkie G."/>
        </authorList>
    </citation>
    <scope>NUCLEOTIDE SEQUENCE [LARGE SCALE GENOMIC DNA]</scope>
    <source>
        <strain evidence="7">Pelophylax kl. esculentus/2013/NL</strain>
    </source>
</reference>
<sequence length="84" mass="9258">MDDKFTTLPCELEDYPGSITCPHCSAQITTAVDHVVGKMSWVVCTAITLACLPCCCIPFLCNSTKDVRHTCPKCKQAVFVYKIL</sequence>
<dbReference type="InterPro" id="IPR037519">
    <property type="entry name" value="LITAF_fam"/>
</dbReference>
<name>A0A0A0VCC2_9VIRU</name>
<evidence type="ECO:0000256" key="3">
    <source>
        <dbReference type="ARBA" id="ARBA00022833"/>
    </source>
</evidence>
<keyword evidence="4 5" id="KW-0472">Membrane</keyword>
<organism evidence="7 8">
    <name type="scientific">common midwife toad virus-NL</name>
    <dbReference type="NCBI Taxonomy" id="2849710"/>
    <lineage>
        <taxon>Viruses</taxon>
        <taxon>Varidnaviria</taxon>
        <taxon>Bamfordvirae</taxon>
        <taxon>Nucleocytoviricota</taxon>
        <taxon>Megaviricetes</taxon>
        <taxon>Pimascovirales</taxon>
        <taxon>Pimascovirales incertae sedis</taxon>
        <taxon>Iridoviridae</taxon>
        <taxon>Alphairidovirinae</taxon>
        <taxon>Ranavirus</taxon>
        <taxon>Ranavirus alytes1</taxon>
        <taxon>Common midwife toad virus</taxon>
    </lineage>
</organism>
<evidence type="ECO:0000259" key="6">
    <source>
        <dbReference type="PROSITE" id="PS51837"/>
    </source>
</evidence>
<dbReference type="Pfam" id="PF10601">
    <property type="entry name" value="zf-LITAF-like"/>
    <property type="match status" value="1"/>
</dbReference>
<proteinExistence type="predicted"/>
<dbReference type="Proteomes" id="UP000146922">
    <property type="component" value="Segment"/>
</dbReference>
<dbReference type="PROSITE" id="PS51837">
    <property type="entry name" value="LITAF"/>
    <property type="match status" value="1"/>
</dbReference>
<dbReference type="PANTHER" id="PTHR23292:SF46">
    <property type="entry name" value="LIPOPOLYSACCHARIDE-INDUCED TUMOR NECROSIS FACTOR-ALPHA FACTOR HOMOLOG"/>
    <property type="match status" value="1"/>
</dbReference>
<evidence type="ECO:0000313" key="7">
    <source>
        <dbReference type="EMBL" id="AIW68523.1"/>
    </source>
</evidence>
<dbReference type="EMBL" id="KP056312">
    <property type="protein sequence ID" value="AIW68523.1"/>
    <property type="molecule type" value="Genomic_DNA"/>
</dbReference>
<comment type="subcellular location">
    <subcellularLocation>
        <location evidence="1">Membrane</location>
        <topology evidence="1">Peripheral membrane protein</topology>
    </subcellularLocation>
</comment>
<evidence type="ECO:0000256" key="4">
    <source>
        <dbReference type="ARBA" id="ARBA00023136"/>
    </source>
</evidence>
<protein>
    <submittedName>
        <fullName evidence="7">Lipopolysaccharide-induced TNF-alpha factor (LITAF)-like protein</fullName>
    </submittedName>
</protein>
<keyword evidence="5" id="KW-0812">Transmembrane</keyword>
<dbReference type="PANTHER" id="PTHR23292">
    <property type="entry name" value="LIPOPOLYSACCHARIDE-INDUCED TUMOR NECROSIS FACTOR-ALPHA FACTOR"/>
    <property type="match status" value="1"/>
</dbReference>
<evidence type="ECO:0000256" key="1">
    <source>
        <dbReference type="ARBA" id="ARBA00004170"/>
    </source>
</evidence>
<evidence type="ECO:0000313" key="8">
    <source>
        <dbReference type="Proteomes" id="UP000146922"/>
    </source>
</evidence>
<keyword evidence="3" id="KW-0862">Zinc</keyword>
<feature type="transmembrane region" description="Helical" evidence="5">
    <location>
        <begin position="39"/>
        <end position="60"/>
    </location>
</feature>